<evidence type="ECO:0000313" key="4">
    <source>
        <dbReference type="Proteomes" id="UP000178873"/>
    </source>
</evidence>
<comment type="caution">
    <text evidence="3">The sequence shown here is derived from an EMBL/GenBank/DDBJ whole genome shotgun (WGS) entry which is preliminary data.</text>
</comment>
<dbReference type="InterPro" id="IPR001509">
    <property type="entry name" value="Epimerase_deHydtase"/>
</dbReference>
<organism evidence="3 4">
    <name type="scientific">Candidatus Taylorbacteria bacterium RIFCSPHIGHO2_01_FULL_46_22b</name>
    <dbReference type="NCBI Taxonomy" id="1802301"/>
    <lineage>
        <taxon>Bacteria</taxon>
        <taxon>Candidatus Tayloriibacteriota</taxon>
    </lineage>
</organism>
<dbReference type="EMBL" id="MHRF01000005">
    <property type="protein sequence ID" value="OHA18445.1"/>
    <property type="molecule type" value="Genomic_DNA"/>
</dbReference>
<evidence type="ECO:0000259" key="2">
    <source>
        <dbReference type="Pfam" id="PF01370"/>
    </source>
</evidence>
<proteinExistence type="inferred from homology"/>
<reference evidence="3 4" key="1">
    <citation type="journal article" date="2016" name="Nat. Commun.">
        <title>Thousands of microbial genomes shed light on interconnected biogeochemical processes in an aquifer system.</title>
        <authorList>
            <person name="Anantharaman K."/>
            <person name="Brown C.T."/>
            <person name="Hug L.A."/>
            <person name="Sharon I."/>
            <person name="Castelle C.J."/>
            <person name="Probst A.J."/>
            <person name="Thomas B.C."/>
            <person name="Singh A."/>
            <person name="Wilkins M.J."/>
            <person name="Karaoz U."/>
            <person name="Brodie E.L."/>
            <person name="Williams K.H."/>
            <person name="Hubbard S.S."/>
            <person name="Banfield J.F."/>
        </authorList>
    </citation>
    <scope>NUCLEOTIDE SEQUENCE [LARGE SCALE GENOMIC DNA]</scope>
</reference>
<dbReference type="AlphaFoldDB" id="A0A1G2M3H1"/>
<dbReference type="STRING" id="1802301.A2664_00685"/>
<comment type="similarity">
    <text evidence="1">Belongs to the NAD(P)-dependent epimerase/dehydratase family.</text>
</comment>
<feature type="domain" description="NAD-dependent epimerase/dehydratase" evidence="2">
    <location>
        <begin position="8"/>
        <end position="240"/>
    </location>
</feature>
<evidence type="ECO:0000256" key="1">
    <source>
        <dbReference type="ARBA" id="ARBA00007637"/>
    </source>
</evidence>
<name>A0A1G2M3H1_9BACT</name>
<dbReference type="Pfam" id="PF01370">
    <property type="entry name" value="Epimerase"/>
    <property type="match status" value="1"/>
</dbReference>
<dbReference type="Gene3D" id="3.40.50.720">
    <property type="entry name" value="NAD(P)-binding Rossmann-like Domain"/>
    <property type="match status" value="1"/>
</dbReference>
<dbReference type="PANTHER" id="PTHR43000">
    <property type="entry name" value="DTDP-D-GLUCOSE 4,6-DEHYDRATASE-RELATED"/>
    <property type="match status" value="1"/>
</dbReference>
<dbReference type="SUPFAM" id="SSF51735">
    <property type="entry name" value="NAD(P)-binding Rossmann-fold domains"/>
    <property type="match status" value="1"/>
</dbReference>
<dbReference type="InterPro" id="IPR036291">
    <property type="entry name" value="NAD(P)-bd_dom_sf"/>
</dbReference>
<accession>A0A1G2M3H1</accession>
<gene>
    <name evidence="3" type="ORF">A2664_00685</name>
</gene>
<protein>
    <recommendedName>
        <fullName evidence="2">NAD-dependent epimerase/dehydratase domain-containing protein</fullName>
    </recommendedName>
</protein>
<dbReference type="Proteomes" id="UP000178873">
    <property type="component" value="Unassembled WGS sequence"/>
</dbReference>
<evidence type="ECO:0000313" key="3">
    <source>
        <dbReference type="EMBL" id="OHA18445.1"/>
    </source>
</evidence>
<sequence length="313" mass="34907">MQKSEKNVLVTGATGFVGSHLVHRLISDGYRVHVLVRKGADTKRIADIADKLVFHEGDLTDQKSLEKIVVSIKPTGIFHLAAQTVAPGISAIGEEMTKNNLLGTINLAQSLQSIAYDFFVYSGSFIEYKPTDHPVKETDVCEPVEPYGVSKLAATRFLSELAIKESKPIVTLRFFTPYGPEIQKGKLIDQIISNALNNTPIQLTRPSIARDFLYIDDLVDLLIESAEKANDLRGEIFNAGSGVKTTIKELVAAVIKEIGSTSKIVWDETKASKYDSDFWQADMTKTFKNFSWRPQTSLQSGLRQTIEWFRQEH</sequence>